<dbReference type="PROSITE" id="PS50181">
    <property type="entry name" value="FBOX"/>
    <property type="match status" value="1"/>
</dbReference>
<dbReference type="CDD" id="cd22160">
    <property type="entry name" value="F-box_AtFBL13-like"/>
    <property type="match status" value="1"/>
</dbReference>
<comment type="caution">
    <text evidence="2">The sequence shown here is derived from an EMBL/GenBank/DDBJ whole genome shotgun (WGS) entry which is preliminary data.</text>
</comment>
<evidence type="ECO:0000313" key="3">
    <source>
        <dbReference type="Proteomes" id="UP000467841"/>
    </source>
</evidence>
<dbReference type="InterPro" id="IPR053781">
    <property type="entry name" value="F-box_AtFBL13-like"/>
</dbReference>
<proteinExistence type="predicted"/>
<dbReference type="InterPro" id="IPR050232">
    <property type="entry name" value="FBL13/AtMIF1-like"/>
</dbReference>
<keyword evidence="3" id="KW-1185">Reference proteome</keyword>
<dbReference type="InterPro" id="IPR055411">
    <property type="entry name" value="LRR_FXL15/At3g58940/PEG3-like"/>
</dbReference>
<dbReference type="PANTHER" id="PTHR31900:SF33">
    <property type="entry name" value="PROTEIN WITH RNI-LIKE_FBD-LIKE DOMAIN"/>
    <property type="match status" value="1"/>
</dbReference>
<dbReference type="Pfam" id="PF00646">
    <property type="entry name" value="F-box"/>
    <property type="match status" value="1"/>
</dbReference>
<dbReference type="Gene3D" id="3.80.10.10">
    <property type="entry name" value="Ribonuclease Inhibitor"/>
    <property type="match status" value="1"/>
</dbReference>
<name>A0A6D2HGR7_9BRAS</name>
<dbReference type="InterPro" id="IPR036047">
    <property type="entry name" value="F-box-like_dom_sf"/>
</dbReference>
<dbReference type="SUPFAM" id="SSF52047">
    <property type="entry name" value="RNI-like"/>
    <property type="match status" value="1"/>
</dbReference>
<evidence type="ECO:0000313" key="2">
    <source>
        <dbReference type="EMBL" id="CAA7014807.1"/>
    </source>
</evidence>
<dbReference type="AlphaFoldDB" id="A0A6D2HGR7"/>
<dbReference type="EMBL" id="CACVBM020000122">
    <property type="protein sequence ID" value="CAA7014807.1"/>
    <property type="molecule type" value="Genomic_DNA"/>
</dbReference>
<accession>A0A6D2HGR7</accession>
<feature type="domain" description="F-box" evidence="1">
    <location>
        <begin position="4"/>
        <end position="54"/>
    </location>
</feature>
<dbReference type="OrthoDB" id="1077610at2759"/>
<dbReference type="Pfam" id="PF08387">
    <property type="entry name" value="FBD"/>
    <property type="match status" value="1"/>
</dbReference>
<dbReference type="SUPFAM" id="SSF81383">
    <property type="entry name" value="F-box domain"/>
    <property type="match status" value="1"/>
</dbReference>
<gene>
    <name evidence="2" type="ORF">MERR_LOCUS2042</name>
</gene>
<dbReference type="InterPro" id="IPR032675">
    <property type="entry name" value="LRR_dom_sf"/>
</dbReference>
<reference evidence="2" key="1">
    <citation type="submission" date="2020-01" db="EMBL/GenBank/DDBJ databases">
        <authorList>
            <person name="Mishra B."/>
        </authorList>
    </citation>
    <scope>NUCLEOTIDE SEQUENCE [LARGE SCALE GENOMIC DNA]</scope>
</reference>
<sequence>MAGWDIISELPESLLTHVLSYLPTKDSVKTSLLSKRWESVWRRVPGLDLKYNDFPEEFPPHEQSLESFVNKFLESNKESRMQTFKIQFEYEQCDDDQLVVWIDKAVDRGVQHLYVETEKAPNITQSIYTSSTLVSLTLLSVGLESPKNVVSLPCLKMMHIEDVWYDYDDPLIMERIISGCPALEDLSVIRPVDCYNADVVKFLRVRSQTLKRFRLMFENCWGGTEFSVEIDAPSLEYMSFRDDQSDVIVVKNLTSLYMIDIDSEFNVKFGGSPLEQEDSSKKDTIHNFFEGISGVRDMIISRPTLEVLYQYSKMGSIPKFVNLYRLYHAFSCSTLQLLPIFLESCPNLKHLILDYTVVSLQPEEIELSYVPRCLTSSLERVNINKLIMKEESGIKLVNYFLENSAVLKELTVSYTDSPVSNQERDIYKNLLTSNKLSRRCQVSIC</sequence>
<dbReference type="SMART" id="SM00256">
    <property type="entry name" value="FBOX"/>
    <property type="match status" value="1"/>
</dbReference>
<dbReference type="Pfam" id="PF24758">
    <property type="entry name" value="LRR_At5g56370"/>
    <property type="match status" value="1"/>
</dbReference>
<dbReference type="Gene3D" id="1.20.1280.50">
    <property type="match status" value="1"/>
</dbReference>
<organism evidence="2 3">
    <name type="scientific">Microthlaspi erraticum</name>
    <dbReference type="NCBI Taxonomy" id="1685480"/>
    <lineage>
        <taxon>Eukaryota</taxon>
        <taxon>Viridiplantae</taxon>
        <taxon>Streptophyta</taxon>
        <taxon>Embryophyta</taxon>
        <taxon>Tracheophyta</taxon>
        <taxon>Spermatophyta</taxon>
        <taxon>Magnoliopsida</taxon>
        <taxon>eudicotyledons</taxon>
        <taxon>Gunneridae</taxon>
        <taxon>Pentapetalae</taxon>
        <taxon>rosids</taxon>
        <taxon>malvids</taxon>
        <taxon>Brassicales</taxon>
        <taxon>Brassicaceae</taxon>
        <taxon>Coluteocarpeae</taxon>
        <taxon>Microthlaspi</taxon>
    </lineage>
</organism>
<dbReference type="PANTHER" id="PTHR31900">
    <property type="entry name" value="F-BOX/RNI SUPERFAMILY PROTEIN-RELATED"/>
    <property type="match status" value="1"/>
</dbReference>
<dbReference type="InterPro" id="IPR001810">
    <property type="entry name" value="F-box_dom"/>
</dbReference>
<dbReference type="SMART" id="SM00579">
    <property type="entry name" value="FBD"/>
    <property type="match status" value="1"/>
</dbReference>
<protein>
    <recommendedName>
        <fullName evidence="1">F-box domain-containing protein</fullName>
    </recommendedName>
</protein>
<dbReference type="Proteomes" id="UP000467841">
    <property type="component" value="Unassembled WGS sequence"/>
</dbReference>
<evidence type="ECO:0000259" key="1">
    <source>
        <dbReference type="PROSITE" id="PS50181"/>
    </source>
</evidence>
<dbReference type="InterPro" id="IPR006566">
    <property type="entry name" value="FBD"/>
</dbReference>